<gene>
    <name evidence="1" type="ORF">G5714_010276</name>
</gene>
<organism evidence="1 2">
    <name type="scientific">Onychostoma macrolepis</name>
    <dbReference type="NCBI Taxonomy" id="369639"/>
    <lineage>
        <taxon>Eukaryota</taxon>
        <taxon>Metazoa</taxon>
        <taxon>Chordata</taxon>
        <taxon>Craniata</taxon>
        <taxon>Vertebrata</taxon>
        <taxon>Euteleostomi</taxon>
        <taxon>Actinopterygii</taxon>
        <taxon>Neopterygii</taxon>
        <taxon>Teleostei</taxon>
        <taxon>Ostariophysi</taxon>
        <taxon>Cypriniformes</taxon>
        <taxon>Cyprinidae</taxon>
        <taxon>Acrossocheilinae</taxon>
        <taxon>Onychostoma</taxon>
    </lineage>
</organism>
<evidence type="ECO:0000313" key="2">
    <source>
        <dbReference type="Proteomes" id="UP000579812"/>
    </source>
</evidence>
<dbReference type="Proteomes" id="UP000579812">
    <property type="component" value="Unassembled WGS sequence"/>
</dbReference>
<protein>
    <submittedName>
        <fullName evidence="1">Uncharacterized protein</fullName>
    </submittedName>
</protein>
<accession>A0A7J6CRS0</accession>
<proteinExistence type="predicted"/>
<evidence type="ECO:0000313" key="1">
    <source>
        <dbReference type="EMBL" id="KAF4109203.1"/>
    </source>
</evidence>
<name>A0A7J6CRS0_9TELE</name>
<dbReference type="AlphaFoldDB" id="A0A7J6CRS0"/>
<dbReference type="EMBL" id="JAAMOB010000009">
    <property type="protein sequence ID" value="KAF4109203.1"/>
    <property type="molecule type" value="Genomic_DNA"/>
</dbReference>
<keyword evidence="2" id="KW-1185">Reference proteome</keyword>
<comment type="caution">
    <text evidence="1">The sequence shown here is derived from an EMBL/GenBank/DDBJ whole genome shotgun (WGS) entry which is preliminary data.</text>
</comment>
<reference evidence="1 2" key="1">
    <citation type="submission" date="2020-04" db="EMBL/GenBank/DDBJ databases">
        <title>Chromosome-level genome assembly of a cyprinid fish Onychostoma macrolepis by integration of Nanopore Sequencing, Bionano and Hi-C technology.</title>
        <authorList>
            <person name="Wang D."/>
        </authorList>
    </citation>
    <scope>NUCLEOTIDE SEQUENCE [LARGE SCALE GENOMIC DNA]</scope>
    <source>
        <strain evidence="1">SWU-2019</strain>
        <tissue evidence="1">Muscle</tissue>
    </source>
</reference>
<sequence>MRLFAKTIKASTLNSPQKTHPDREERAGQLPGSYAAVAARRDPHSFLAFRSRTFCLLVCSCLCRKISQLDLAAHCVPAPVFHPRCARALFCLCDFSLNCCNRGVEEVKKRDIICNLCPLMPPNRRVFWYSLPVSNVVEDEE</sequence>